<dbReference type="RefSeq" id="WP_111444255.1">
    <property type="nucleotide sequence ID" value="NZ_QKZK01000003.1"/>
</dbReference>
<dbReference type="EMBL" id="QKZK01000003">
    <property type="protein sequence ID" value="PZX20076.1"/>
    <property type="molecule type" value="Genomic_DNA"/>
</dbReference>
<evidence type="ECO:0000313" key="7">
    <source>
        <dbReference type="Proteomes" id="UP000249239"/>
    </source>
</evidence>
<dbReference type="PANTHER" id="PTHR43095">
    <property type="entry name" value="SUGAR KINASE"/>
    <property type="match status" value="1"/>
</dbReference>
<feature type="domain" description="Carbohydrate kinase FGGY C-terminal" evidence="5">
    <location>
        <begin position="259"/>
        <end position="448"/>
    </location>
</feature>
<proteinExistence type="inferred from homology"/>
<dbReference type="Pfam" id="PF02782">
    <property type="entry name" value="FGGY_C"/>
    <property type="match status" value="1"/>
</dbReference>
<dbReference type="InterPro" id="IPR018485">
    <property type="entry name" value="FGGY_C"/>
</dbReference>
<sequence>MQLLGIDIGSSSVKAAIIDGATGRCLAAGQYPDVEMTIEAPQAGWAEQHPDMWYNNFKQALARLMKNPEVKADQIGAIGISYQMHGLVLVDKAMNPLRNAIIWCDSRATGIGAQAFKGLGEEWCLSHLLNSPGNFTASKLKWVIDNQKAIYEKAAHFMLPGDYIAMKLTGEVNTTVSGLSEGIFWDFKNDKLSSELLAQYGIDAAKTPQIVPTFGDQGKLSAAAAAELGLKAGIPVTYRAGDQPNNAFSLNVLNPGEVAATAGTSGVVYAISDQVSYDPHSRVNAFAHVNHTAAAKRLGVLLCINGTGIQYSWMKREVGKNQYSYPELNEKAAMVPPGSEGVRVFPFGNGAERVLKNQNPGARISGINFNQHHDGHLFRAAQEGIAFSFKYGMEVMNGMGISTSLIRAGSANLFLSPLFRKTLASITGATIELYNTDGAIGAARGAGVGANYYKNFSEAFVGFEKTMEAEPVPQMTSQLGEVYESWKSELENMI</sequence>
<keyword evidence="3 6" id="KW-0418">Kinase</keyword>
<accession>A0A2W7P3T9</accession>
<reference evidence="6 7" key="1">
    <citation type="submission" date="2018-06" db="EMBL/GenBank/DDBJ databases">
        <title>Genomic Encyclopedia of Archaeal and Bacterial Type Strains, Phase II (KMG-II): from individual species to whole genera.</title>
        <authorList>
            <person name="Goeker M."/>
        </authorList>
    </citation>
    <scope>NUCLEOTIDE SEQUENCE [LARGE SCALE GENOMIC DNA]</scope>
    <source>
        <strain evidence="6 7">DSM 6779</strain>
    </source>
</reference>
<name>A0A2W7P3T9_9BACT</name>
<dbReference type="Gene3D" id="3.30.420.40">
    <property type="match status" value="2"/>
</dbReference>
<dbReference type="PANTHER" id="PTHR43095:SF5">
    <property type="entry name" value="XYLULOSE KINASE"/>
    <property type="match status" value="1"/>
</dbReference>
<keyword evidence="7" id="KW-1185">Reference proteome</keyword>
<comment type="caution">
    <text evidence="6">The sequence shown here is derived from an EMBL/GenBank/DDBJ whole genome shotgun (WGS) entry which is preliminary data.</text>
</comment>
<dbReference type="OrthoDB" id="9805576at2"/>
<comment type="similarity">
    <text evidence="1">Belongs to the FGGY kinase family.</text>
</comment>
<dbReference type="Pfam" id="PF00370">
    <property type="entry name" value="FGGY_N"/>
    <property type="match status" value="1"/>
</dbReference>
<dbReference type="GO" id="GO:0016301">
    <property type="term" value="F:kinase activity"/>
    <property type="evidence" value="ECO:0007669"/>
    <property type="project" value="UniProtKB-KW"/>
</dbReference>
<evidence type="ECO:0000256" key="1">
    <source>
        <dbReference type="ARBA" id="ARBA00009156"/>
    </source>
</evidence>
<evidence type="ECO:0000256" key="3">
    <source>
        <dbReference type="ARBA" id="ARBA00022777"/>
    </source>
</evidence>
<dbReference type="InterPro" id="IPR050406">
    <property type="entry name" value="FGGY_Carb_Kinase"/>
</dbReference>
<dbReference type="AlphaFoldDB" id="A0A2W7P3T9"/>
<dbReference type="InterPro" id="IPR000577">
    <property type="entry name" value="Carb_kinase_FGGY"/>
</dbReference>
<dbReference type="InterPro" id="IPR043129">
    <property type="entry name" value="ATPase_NBD"/>
</dbReference>
<dbReference type="InterPro" id="IPR018484">
    <property type="entry name" value="FGGY_N"/>
</dbReference>
<evidence type="ECO:0000313" key="6">
    <source>
        <dbReference type="EMBL" id="PZX20076.1"/>
    </source>
</evidence>
<dbReference type="Proteomes" id="UP000249239">
    <property type="component" value="Unassembled WGS sequence"/>
</dbReference>
<dbReference type="CDD" id="cd07809">
    <property type="entry name" value="ASKHA_NBD_FGGY_BaXK-like"/>
    <property type="match status" value="1"/>
</dbReference>
<dbReference type="SUPFAM" id="SSF53067">
    <property type="entry name" value="Actin-like ATPase domain"/>
    <property type="match status" value="2"/>
</dbReference>
<dbReference type="PIRSF" id="PIRSF000538">
    <property type="entry name" value="GlpK"/>
    <property type="match status" value="1"/>
</dbReference>
<protein>
    <submittedName>
        <fullName evidence="6">Xylulokinase</fullName>
    </submittedName>
</protein>
<evidence type="ECO:0000259" key="4">
    <source>
        <dbReference type="Pfam" id="PF00370"/>
    </source>
</evidence>
<feature type="domain" description="Carbohydrate kinase FGGY N-terminal" evidence="4">
    <location>
        <begin position="3"/>
        <end position="247"/>
    </location>
</feature>
<evidence type="ECO:0000259" key="5">
    <source>
        <dbReference type="Pfam" id="PF02782"/>
    </source>
</evidence>
<keyword evidence="2" id="KW-0808">Transferase</keyword>
<organism evidence="6 7">
    <name type="scientific">Breznakibacter xylanolyticus</name>
    <dbReference type="NCBI Taxonomy" id="990"/>
    <lineage>
        <taxon>Bacteria</taxon>
        <taxon>Pseudomonadati</taxon>
        <taxon>Bacteroidota</taxon>
        <taxon>Bacteroidia</taxon>
        <taxon>Marinilabiliales</taxon>
        <taxon>Marinilabiliaceae</taxon>
        <taxon>Breznakibacter</taxon>
    </lineage>
</organism>
<evidence type="ECO:0000256" key="2">
    <source>
        <dbReference type="ARBA" id="ARBA00022679"/>
    </source>
</evidence>
<gene>
    <name evidence="6" type="ORF">LX69_00528</name>
</gene>
<dbReference type="GO" id="GO:0005975">
    <property type="term" value="P:carbohydrate metabolic process"/>
    <property type="evidence" value="ECO:0007669"/>
    <property type="project" value="InterPro"/>
</dbReference>